<evidence type="ECO:0000256" key="6">
    <source>
        <dbReference type="ARBA" id="ARBA00022617"/>
    </source>
</evidence>
<dbReference type="RefSeq" id="WP_035549734.1">
    <property type="nucleotide sequence ID" value="NZ_AWFH01000006.1"/>
</dbReference>
<name>A0A059E7E5_9PROT</name>
<evidence type="ECO:0000256" key="12">
    <source>
        <dbReference type="ARBA" id="ARBA00023136"/>
    </source>
</evidence>
<evidence type="ECO:0000313" key="17">
    <source>
        <dbReference type="EMBL" id="HBQ47282.1"/>
    </source>
</evidence>
<evidence type="ECO:0000313" key="18">
    <source>
        <dbReference type="EMBL" id="KCZ63568.1"/>
    </source>
</evidence>
<dbReference type="PIRSF" id="PIRSF004638">
    <property type="entry name" value="UCP004638"/>
    <property type="match status" value="1"/>
</dbReference>
<organism evidence="18 19">
    <name type="scientific">Hyphomonas atlantica</name>
    <dbReference type="NCBI Taxonomy" id="1280948"/>
    <lineage>
        <taxon>Bacteria</taxon>
        <taxon>Pseudomonadati</taxon>
        <taxon>Pseudomonadota</taxon>
        <taxon>Alphaproteobacteria</taxon>
        <taxon>Hyphomonadales</taxon>
        <taxon>Hyphomonadaceae</taxon>
        <taxon>Hyphomonas</taxon>
    </lineage>
</organism>
<comment type="subcellular location">
    <subcellularLocation>
        <location evidence="1 14">Cell membrane</location>
        <topology evidence="1 14">Multi-pass membrane protein</topology>
    </subcellularLocation>
</comment>
<dbReference type="PATRIC" id="fig|1280948.3.peg.1201"/>
<comment type="similarity">
    <text evidence="3 14 15">Belongs to the HemJ family.</text>
</comment>
<evidence type="ECO:0000256" key="10">
    <source>
        <dbReference type="ARBA" id="ARBA00023002"/>
    </source>
</evidence>
<dbReference type="GO" id="GO:0006782">
    <property type="term" value="P:protoporphyrinogen IX biosynthetic process"/>
    <property type="evidence" value="ECO:0007669"/>
    <property type="project" value="UniProtKB-UniRule"/>
</dbReference>
<dbReference type="Proteomes" id="UP000024547">
    <property type="component" value="Unassembled WGS sequence"/>
</dbReference>
<feature type="transmembrane region" description="Helical" evidence="14">
    <location>
        <begin position="83"/>
        <end position="101"/>
    </location>
</feature>
<dbReference type="STRING" id="1280948.HY36_14830"/>
<evidence type="ECO:0000256" key="7">
    <source>
        <dbReference type="ARBA" id="ARBA00022692"/>
    </source>
</evidence>
<dbReference type="GO" id="GO:0046872">
    <property type="term" value="F:metal ion binding"/>
    <property type="evidence" value="ECO:0007669"/>
    <property type="project" value="UniProtKB-UniRule"/>
</dbReference>
<evidence type="ECO:0000256" key="3">
    <source>
        <dbReference type="ARBA" id="ARBA00006501"/>
    </source>
</evidence>
<keyword evidence="9 14" id="KW-1133">Transmembrane helix</keyword>
<keyword evidence="6 14" id="KW-0349">Heme</keyword>
<dbReference type="UniPathway" id="UPA00251">
    <property type="reaction ID" value="UER00324"/>
</dbReference>
<keyword evidence="7 14" id="KW-0812">Transmembrane</keyword>
<comment type="catalytic activity">
    <reaction evidence="13 14 15">
        <text>protoporphyrinogen IX + 3 A = protoporphyrin IX + 3 AH2</text>
        <dbReference type="Rhea" id="RHEA:62000"/>
        <dbReference type="ChEBI" id="CHEBI:13193"/>
        <dbReference type="ChEBI" id="CHEBI:17499"/>
        <dbReference type="ChEBI" id="CHEBI:57306"/>
        <dbReference type="ChEBI" id="CHEBI:57307"/>
    </reaction>
</comment>
<evidence type="ECO:0000313" key="16">
    <source>
        <dbReference type="EMBL" id="HAE93177.1"/>
    </source>
</evidence>
<dbReference type="EC" id="1.3.99.-" evidence="14 15"/>
<keyword evidence="10 14" id="KW-0560">Oxidoreductase</keyword>
<evidence type="ECO:0000313" key="21">
    <source>
        <dbReference type="Proteomes" id="UP000263957"/>
    </source>
</evidence>
<keyword evidence="19" id="KW-1185">Reference proteome</keyword>
<comment type="caution">
    <text evidence="18">The sequence shown here is derived from an EMBL/GenBank/DDBJ whole genome shotgun (WGS) entry which is preliminary data.</text>
</comment>
<comment type="subunit">
    <text evidence="14">Homodimer.</text>
</comment>
<dbReference type="GeneID" id="92499254"/>
<dbReference type="GO" id="GO:0005886">
    <property type="term" value="C:plasma membrane"/>
    <property type="evidence" value="ECO:0007669"/>
    <property type="project" value="UniProtKB-SubCell"/>
</dbReference>
<comment type="function">
    <text evidence="14 15">Catalyzes the oxidation of protoporphyrinogen IX to protoporphyrin IX.</text>
</comment>
<evidence type="ECO:0000256" key="14">
    <source>
        <dbReference type="HAMAP-Rule" id="MF_02239"/>
    </source>
</evidence>
<feature type="transmembrane region" description="Helical" evidence="14">
    <location>
        <begin position="6"/>
        <end position="24"/>
    </location>
</feature>
<gene>
    <name evidence="16" type="ORF">DCG65_01365</name>
    <name evidence="17" type="ORF">DD728_00090</name>
    <name evidence="18" type="ORF">HY36_14830</name>
</gene>
<sequence>MAYLWIKALHVIFVIALMGGLLIYPRYKIHQLSSQPGEPLFETMKDASNKLRKIILNPSLVLVWVFGITMLVMNQGLLSQPWMHVKLLLVLILSGMHGYYIGIGKKIDRGVTTVTAKRLRMLNEVPFILMIGVVVMVIVRPF</sequence>
<dbReference type="EMBL" id="AWFH01000006">
    <property type="protein sequence ID" value="KCZ63568.1"/>
    <property type="molecule type" value="Genomic_DNA"/>
</dbReference>
<keyword evidence="12 14" id="KW-0472">Membrane</keyword>
<keyword evidence="8 14" id="KW-0479">Metal-binding</keyword>
<dbReference type="Proteomes" id="UP000259173">
    <property type="component" value="Unassembled WGS sequence"/>
</dbReference>
<dbReference type="GO" id="GO:0070818">
    <property type="term" value="F:protoporphyrinogen oxidase activity"/>
    <property type="evidence" value="ECO:0007669"/>
    <property type="project" value="UniProtKB-UniRule"/>
</dbReference>
<evidence type="ECO:0000256" key="11">
    <source>
        <dbReference type="ARBA" id="ARBA00023004"/>
    </source>
</evidence>
<keyword evidence="11 14" id="KW-0408">Iron</keyword>
<protein>
    <recommendedName>
        <fullName evidence="4 14">Protoporphyrinogen IX oxidase</fullName>
        <shortName evidence="14">PPO</shortName>
        <ecNumber evidence="14 15">1.3.99.-</ecNumber>
    </recommendedName>
</protein>
<feature type="binding site" description="axial binding residue" evidence="14">
    <location>
        <position position="10"/>
    </location>
    <ligand>
        <name>heme</name>
        <dbReference type="ChEBI" id="CHEBI:30413"/>
    </ligand>
    <ligandPart>
        <name>Fe</name>
        <dbReference type="ChEBI" id="CHEBI:18248"/>
    </ligandPart>
</feature>
<comment type="pathway">
    <text evidence="2 14 15">Porphyrin-containing compound metabolism; protoporphyrin-IX biosynthesis; protoporphyrin-IX from protoporphyrinogen-IX: step 1/1.</text>
</comment>
<dbReference type="AlphaFoldDB" id="A0A059E7E5"/>
<dbReference type="eggNOG" id="COG1981">
    <property type="taxonomic scope" value="Bacteria"/>
</dbReference>
<feature type="transmembrane region" description="Helical" evidence="14">
    <location>
        <begin position="54"/>
        <end position="77"/>
    </location>
</feature>
<evidence type="ECO:0000256" key="13">
    <source>
        <dbReference type="ARBA" id="ARBA00048390"/>
    </source>
</evidence>
<evidence type="ECO:0000256" key="4">
    <source>
        <dbReference type="ARBA" id="ARBA00017504"/>
    </source>
</evidence>
<dbReference type="Pfam" id="PF03653">
    <property type="entry name" value="UPF0093"/>
    <property type="match status" value="1"/>
</dbReference>
<evidence type="ECO:0000256" key="5">
    <source>
        <dbReference type="ARBA" id="ARBA00022475"/>
    </source>
</evidence>
<accession>A0A059E7E5</accession>
<keyword evidence="5 14" id="KW-1003">Cell membrane</keyword>
<proteinExistence type="inferred from homology"/>
<reference evidence="20 21" key="2">
    <citation type="journal article" date="2018" name="Nat. Biotechnol.">
        <title>A standardized bacterial taxonomy based on genome phylogeny substantially revises the tree of life.</title>
        <authorList>
            <person name="Parks D.H."/>
            <person name="Chuvochina M."/>
            <person name="Waite D.W."/>
            <person name="Rinke C."/>
            <person name="Skarshewski A."/>
            <person name="Chaumeil P.A."/>
            <person name="Hugenholtz P."/>
        </authorList>
    </citation>
    <scope>NUCLEOTIDE SEQUENCE [LARGE SCALE GENOMIC DNA]</scope>
    <source>
        <strain evidence="17">UBA10378</strain>
        <strain evidence="16">UBA8557</strain>
    </source>
</reference>
<evidence type="ECO:0000313" key="19">
    <source>
        <dbReference type="Proteomes" id="UP000024547"/>
    </source>
</evidence>
<evidence type="ECO:0000256" key="15">
    <source>
        <dbReference type="PIRNR" id="PIRNR004638"/>
    </source>
</evidence>
<dbReference type="EMBL" id="DMBR01000039">
    <property type="protein sequence ID" value="HAE93177.1"/>
    <property type="molecule type" value="Genomic_DNA"/>
</dbReference>
<dbReference type="PANTHER" id="PTHR40255:SF1">
    <property type="entry name" value="PROTOPORPHYRINOGEN IX OXIDASE"/>
    <property type="match status" value="1"/>
</dbReference>
<dbReference type="OrthoDB" id="9800824at2"/>
<feature type="transmembrane region" description="Helical" evidence="14">
    <location>
        <begin position="121"/>
        <end position="139"/>
    </location>
</feature>
<reference evidence="18 19" key="1">
    <citation type="journal article" date="2014" name="Antonie Van Leeuwenhoek">
        <title>Hyphomonas beringensis sp. nov. and Hyphomonas chukchiensis sp. nov., isolated from surface seawater of the Bering Sea and Chukchi Sea.</title>
        <authorList>
            <person name="Li C."/>
            <person name="Lai Q."/>
            <person name="Li G."/>
            <person name="Dong C."/>
            <person name="Wang J."/>
            <person name="Liao Y."/>
            <person name="Shao Z."/>
        </authorList>
    </citation>
    <scope>NUCLEOTIDE SEQUENCE [LARGE SCALE GENOMIC DNA]</scope>
    <source>
        <strain evidence="18 19">22II1-22F38</strain>
    </source>
</reference>
<dbReference type="EMBL" id="DOGS01000002">
    <property type="protein sequence ID" value="HBQ47282.1"/>
    <property type="molecule type" value="Genomic_DNA"/>
</dbReference>
<dbReference type="HAMAP" id="MF_02239">
    <property type="entry name" value="HemJ"/>
    <property type="match status" value="1"/>
</dbReference>
<evidence type="ECO:0000256" key="9">
    <source>
        <dbReference type="ARBA" id="ARBA00022989"/>
    </source>
</evidence>
<comment type="cofactor">
    <cofactor evidence="14 15">
        <name>heme b</name>
        <dbReference type="ChEBI" id="CHEBI:60344"/>
    </cofactor>
    <text evidence="14 15">Binds 1 heme b (iron(II)-protoporphyrin IX) group per subunit.</text>
</comment>
<dbReference type="PANTHER" id="PTHR40255">
    <property type="entry name" value="UPF0093 MEMBRANE PROTEIN SLR1790"/>
    <property type="match status" value="1"/>
</dbReference>
<evidence type="ECO:0000256" key="1">
    <source>
        <dbReference type="ARBA" id="ARBA00004651"/>
    </source>
</evidence>
<evidence type="ECO:0000256" key="2">
    <source>
        <dbReference type="ARBA" id="ARBA00005073"/>
    </source>
</evidence>
<evidence type="ECO:0000256" key="8">
    <source>
        <dbReference type="ARBA" id="ARBA00022723"/>
    </source>
</evidence>
<dbReference type="Proteomes" id="UP000263957">
    <property type="component" value="Unassembled WGS sequence"/>
</dbReference>
<evidence type="ECO:0000313" key="20">
    <source>
        <dbReference type="Proteomes" id="UP000259173"/>
    </source>
</evidence>
<dbReference type="InterPro" id="IPR005265">
    <property type="entry name" value="HemJ-like"/>
</dbReference>
<feature type="binding site" description="axial binding residue" evidence="14">
    <location>
        <position position="86"/>
    </location>
    <ligand>
        <name>heme</name>
        <dbReference type="ChEBI" id="CHEBI:30413"/>
    </ligand>
    <ligandPart>
        <name>Fe</name>
        <dbReference type="ChEBI" id="CHEBI:18248"/>
    </ligandPart>
</feature>